<dbReference type="Proteomes" id="UP000663852">
    <property type="component" value="Unassembled WGS sequence"/>
</dbReference>
<evidence type="ECO:0000313" key="8">
    <source>
        <dbReference type="EMBL" id="CAF1154902.1"/>
    </source>
</evidence>
<dbReference type="AlphaFoldDB" id="A0A814T0A7"/>
<dbReference type="Pfam" id="PF00097">
    <property type="entry name" value="zf-C3HC4"/>
    <property type="match status" value="1"/>
</dbReference>
<feature type="transmembrane region" description="Helical" evidence="5">
    <location>
        <begin position="174"/>
        <end position="202"/>
    </location>
</feature>
<keyword evidence="1" id="KW-0479">Metal-binding</keyword>
<comment type="caution">
    <text evidence="8">The sequence shown here is derived from an EMBL/GenBank/DDBJ whole genome shotgun (WGS) entry which is preliminary data.</text>
</comment>
<sequence>MNKLDYTYVNEQAISTSLICPICLDVLQDPHTHITCDSAFCRSCLLKLADPICPICRWHWNELVHIDYNMYLPKANRLIRNMLDELQVECAHCKTTRRRGQFEHECQPMTICLREKDNDCENVQTLSSMLMIFICISLLYSYRHIVFERTLDQHHRTLVYGNGIDIDSYLFEKIYYLIVKVIEYSVAVFLFNLFLWFSILFYGDRLTSRTTNQFLRQVLEVSIIINLITYSIYY</sequence>
<keyword evidence="5" id="KW-0472">Membrane</keyword>
<dbReference type="InterPro" id="IPR018957">
    <property type="entry name" value="Znf_C3HC4_RING-type"/>
</dbReference>
<reference evidence="8" key="1">
    <citation type="submission" date="2021-02" db="EMBL/GenBank/DDBJ databases">
        <authorList>
            <person name="Nowell W R."/>
        </authorList>
    </citation>
    <scope>NUCLEOTIDE SEQUENCE</scope>
</reference>
<keyword evidence="9" id="KW-1185">Reference proteome</keyword>
<evidence type="ECO:0000313" key="7">
    <source>
        <dbReference type="EMBL" id="CAF0870148.1"/>
    </source>
</evidence>
<evidence type="ECO:0000256" key="3">
    <source>
        <dbReference type="ARBA" id="ARBA00022833"/>
    </source>
</evidence>
<evidence type="ECO:0000313" key="9">
    <source>
        <dbReference type="Proteomes" id="UP000663828"/>
    </source>
</evidence>
<protein>
    <recommendedName>
        <fullName evidence="6">RING-type domain-containing protein</fullName>
    </recommendedName>
</protein>
<dbReference type="Proteomes" id="UP000663828">
    <property type="component" value="Unassembled WGS sequence"/>
</dbReference>
<keyword evidence="2 4" id="KW-0863">Zinc-finger</keyword>
<proteinExistence type="predicted"/>
<feature type="domain" description="RING-type" evidence="6">
    <location>
        <begin position="20"/>
        <end position="57"/>
    </location>
</feature>
<dbReference type="InterPro" id="IPR013083">
    <property type="entry name" value="Znf_RING/FYVE/PHD"/>
</dbReference>
<gene>
    <name evidence="7" type="ORF">EDS130_LOCUS8250</name>
    <name evidence="8" type="ORF">XAT740_LOCUS21154</name>
</gene>
<dbReference type="InterPro" id="IPR001841">
    <property type="entry name" value="Znf_RING"/>
</dbReference>
<evidence type="ECO:0000256" key="5">
    <source>
        <dbReference type="SAM" id="Phobius"/>
    </source>
</evidence>
<dbReference type="OrthoDB" id="654191at2759"/>
<dbReference type="SUPFAM" id="SSF57850">
    <property type="entry name" value="RING/U-box"/>
    <property type="match status" value="1"/>
</dbReference>
<dbReference type="EMBL" id="CAJNOR010001507">
    <property type="protein sequence ID" value="CAF1154902.1"/>
    <property type="molecule type" value="Genomic_DNA"/>
</dbReference>
<dbReference type="Gene3D" id="3.30.40.10">
    <property type="entry name" value="Zinc/RING finger domain, C3HC4 (zinc finger)"/>
    <property type="match status" value="1"/>
</dbReference>
<dbReference type="PROSITE" id="PS50089">
    <property type="entry name" value="ZF_RING_2"/>
    <property type="match status" value="1"/>
</dbReference>
<dbReference type="EMBL" id="CAJNOJ010000026">
    <property type="protein sequence ID" value="CAF0870148.1"/>
    <property type="molecule type" value="Genomic_DNA"/>
</dbReference>
<keyword evidence="3" id="KW-0862">Zinc</keyword>
<keyword evidence="5" id="KW-0812">Transmembrane</keyword>
<evidence type="ECO:0000256" key="2">
    <source>
        <dbReference type="ARBA" id="ARBA00022771"/>
    </source>
</evidence>
<evidence type="ECO:0000256" key="4">
    <source>
        <dbReference type="PROSITE-ProRule" id="PRU00175"/>
    </source>
</evidence>
<feature type="transmembrane region" description="Helical" evidence="5">
    <location>
        <begin position="123"/>
        <end position="142"/>
    </location>
</feature>
<organism evidence="8 9">
    <name type="scientific">Adineta ricciae</name>
    <name type="common">Rotifer</name>
    <dbReference type="NCBI Taxonomy" id="249248"/>
    <lineage>
        <taxon>Eukaryota</taxon>
        <taxon>Metazoa</taxon>
        <taxon>Spiralia</taxon>
        <taxon>Gnathifera</taxon>
        <taxon>Rotifera</taxon>
        <taxon>Eurotatoria</taxon>
        <taxon>Bdelloidea</taxon>
        <taxon>Adinetida</taxon>
        <taxon>Adinetidae</taxon>
        <taxon>Adineta</taxon>
    </lineage>
</organism>
<name>A0A814T0A7_ADIRI</name>
<accession>A0A814T0A7</accession>
<evidence type="ECO:0000259" key="6">
    <source>
        <dbReference type="PROSITE" id="PS50089"/>
    </source>
</evidence>
<keyword evidence="5" id="KW-1133">Transmembrane helix</keyword>
<dbReference type="GO" id="GO:0008270">
    <property type="term" value="F:zinc ion binding"/>
    <property type="evidence" value="ECO:0007669"/>
    <property type="project" value="UniProtKB-KW"/>
</dbReference>
<evidence type="ECO:0000256" key="1">
    <source>
        <dbReference type="ARBA" id="ARBA00022723"/>
    </source>
</evidence>